<feature type="region of interest" description="DHBP synthase" evidence="19">
    <location>
        <begin position="1"/>
        <end position="201"/>
    </location>
</feature>
<feature type="binding site" evidence="19">
    <location>
        <position position="28"/>
    </location>
    <ligand>
        <name>Mg(2+)</name>
        <dbReference type="ChEBI" id="CHEBI:18420"/>
        <label>2</label>
    </ligand>
</feature>
<dbReference type="PANTHER" id="PTHR21327:SF18">
    <property type="entry name" value="3,4-DIHYDROXY-2-BUTANONE 4-PHOSPHATE SYNTHASE"/>
    <property type="match status" value="1"/>
</dbReference>
<dbReference type="CDD" id="cd00641">
    <property type="entry name" value="GTP_cyclohydro2"/>
    <property type="match status" value="1"/>
</dbReference>
<feature type="site" description="Essential for DHBP synthase activity" evidence="19">
    <location>
        <position position="164"/>
    </location>
</feature>
<feature type="domain" description="GTP cyclohydrolase II" evidence="20">
    <location>
        <begin position="207"/>
        <end position="373"/>
    </location>
</feature>
<dbReference type="GO" id="GO:0030145">
    <property type="term" value="F:manganese ion binding"/>
    <property type="evidence" value="ECO:0007669"/>
    <property type="project" value="UniProtKB-UniRule"/>
</dbReference>
<comment type="catalytic activity">
    <reaction evidence="1 19">
        <text>D-ribulose 5-phosphate = (2S)-2-hydroxy-3-oxobutyl phosphate + formate + H(+)</text>
        <dbReference type="Rhea" id="RHEA:18457"/>
        <dbReference type="ChEBI" id="CHEBI:15378"/>
        <dbReference type="ChEBI" id="CHEBI:15740"/>
        <dbReference type="ChEBI" id="CHEBI:58121"/>
        <dbReference type="ChEBI" id="CHEBI:58830"/>
        <dbReference type="EC" id="4.1.99.12"/>
    </reaction>
</comment>
<dbReference type="GO" id="GO:0009231">
    <property type="term" value="P:riboflavin biosynthetic process"/>
    <property type="evidence" value="ECO:0007669"/>
    <property type="project" value="UniProtKB-UniRule"/>
</dbReference>
<evidence type="ECO:0000256" key="14">
    <source>
        <dbReference type="ARBA" id="ARBA00023211"/>
    </source>
</evidence>
<keyword evidence="22" id="KW-1185">Reference proteome</keyword>
<dbReference type="RefSeq" id="WP_122031733.1">
    <property type="nucleotide sequence ID" value="NZ_LS483254.1"/>
</dbReference>
<evidence type="ECO:0000256" key="19">
    <source>
        <dbReference type="HAMAP-Rule" id="MF_01283"/>
    </source>
</evidence>
<feature type="binding site" evidence="19">
    <location>
        <position position="270"/>
    </location>
    <ligand>
        <name>Zn(2+)</name>
        <dbReference type="ChEBI" id="CHEBI:29105"/>
        <note>catalytic</note>
    </ligand>
</feature>
<feature type="binding site" evidence="19">
    <location>
        <position position="317"/>
    </location>
    <ligand>
        <name>GTP</name>
        <dbReference type="ChEBI" id="CHEBI:37565"/>
    </ligand>
</feature>
<dbReference type="InterPro" id="IPR017945">
    <property type="entry name" value="DHBP_synth_RibB-like_a/b_dom"/>
</dbReference>
<dbReference type="Proteomes" id="UP000249818">
    <property type="component" value="Chromosome BARAN1"/>
</dbReference>
<keyword evidence="8 19" id="KW-0479">Metal-binding</keyword>
<feature type="binding site" evidence="19">
    <location>
        <position position="164"/>
    </location>
    <ligand>
        <name>D-ribulose 5-phosphate</name>
        <dbReference type="ChEBI" id="CHEBI:58121"/>
    </ligand>
</feature>
<evidence type="ECO:0000256" key="5">
    <source>
        <dbReference type="ARBA" id="ARBA00004904"/>
    </source>
</evidence>
<evidence type="ECO:0000256" key="11">
    <source>
        <dbReference type="ARBA" id="ARBA00022833"/>
    </source>
</evidence>
<dbReference type="KEGG" id="bana:BARAN1_0214"/>
<dbReference type="FunFam" id="3.90.870.10:FF:000001">
    <property type="entry name" value="Riboflavin biosynthesis protein RibBA"/>
    <property type="match status" value="1"/>
</dbReference>
<feature type="binding site" evidence="19">
    <location>
        <position position="32"/>
    </location>
    <ligand>
        <name>D-ribulose 5-phosphate</name>
        <dbReference type="ChEBI" id="CHEBI:58121"/>
    </ligand>
</feature>
<dbReference type="PANTHER" id="PTHR21327">
    <property type="entry name" value="GTP CYCLOHYDROLASE II-RELATED"/>
    <property type="match status" value="1"/>
</dbReference>
<comment type="cofactor">
    <cofactor evidence="19">
        <name>Mg(2+)</name>
        <dbReference type="ChEBI" id="CHEBI:18420"/>
    </cofactor>
    <cofactor evidence="19">
        <name>Mn(2+)</name>
        <dbReference type="ChEBI" id="CHEBI:29035"/>
    </cofactor>
    <text evidence="19">Binds 2 divalent metal cations per subunit. Magnesium or manganese.</text>
</comment>
<keyword evidence="11 19" id="KW-0862">Zinc</keyword>
<dbReference type="UniPathway" id="UPA00275">
    <property type="reaction ID" value="UER00399"/>
</dbReference>
<evidence type="ECO:0000256" key="8">
    <source>
        <dbReference type="ARBA" id="ARBA00022723"/>
    </source>
</evidence>
<dbReference type="AlphaFoldDB" id="A0A2X3KZ82"/>
<evidence type="ECO:0000313" key="22">
    <source>
        <dbReference type="Proteomes" id="UP000249818"/>
    </source>
</evidence>
<dbReference type="Pfam" id="PF00926">
    <property type="entry name" value="DHBP_synthase"/>
    <property type="match status" value="1"/>
</dbReference>
<dbReference type="InterPro" id="IPR036144">
    <property type="entry name" value="RibA-like_sf"/>
</dbReference>
<evidence type="ECO:0000256" key="9">
    <source>
        <dbReference type="ARBA" id="ARBA00022741"/>
    </source>
</evidence>
<comment type="pathway">
    <text evidence="4 19">Cofactor biosynthesis; riboflavin biosynthesis; 5-amino-6-(D-ribitylamino)uracil from GTP: step 1/4.</text>
</comment>
<dbReference type="HAMAP" id="MF_01283">
    <property type="entry name" value="RibBA"/>
    <property type="match status" value="1"/>
</dbReference>
<dbReference type="NCBIfam" id="NF001591">
    <property type="entry name" value="PRK00393.1"/>
    <property type="match status" value="1"/>
</dbReference>
<organism evidence="21 22">
    <name type="scientific">Candidatus Bipolaricaulis anaerobius</name>
    <dbReference type="NCBI Taxonomy" id="2026885"/>
    <lineage>
        <taxon>Bacteria</taxon>
        <taxon>Candidatus Bipolaricaulota</taxon>
        <taxon>Candidatus Bipolaricaulia</taxon>
        <taxon>Candidatus Bipolaricaulales</taxon>
        <taxon>Candidatus Bipolaricaulaceae</taxon>
        <taxon>Candidatus Bipolaricaulis</taxon>
    </lineage>
</organism>
<evidence type="ECO:0000256" key="3">
    <source>
        <dbReference type="ARBA" id="ARBA00002284"/>
    </source>
</evidence>
<dbReference type="NCBIfam" id="NF006803">
    <property type="entry name" value="PRK09311.1"/>
    <property type="match status" value="1"/>
</dbReference>
<sequence>MKLATVEEAVEALRAGRMIIVVDDEDRENEGDLVLAAEKATPDAINFMLREGRGLLCVPLPRERAKRLELRPMIEPPEDSHETTFTISVDARRGVSTGISAADRARTVLTLADPTTGPEDLTRPGHVFPLIAREGGVLRRAGHTEATVDLCRLAGLQPVGVICEIMNEDGTMARLPDLLAFAERHGLPILTIADLISHRKQREKLVERVCEAELPTRYGHFRIVTFRDILTGQEHVALTKGDLSGDEPPLVRVHSECLTGDALGSLRCDCGDQLRTALQMVEGEGRGVVLYMRQEGRGIGLLGKLCAYQLQDQGLDTVEANLRLGYPADLREYGIGAQILVDLGLKRIRLLTNNPRKVAGLSGYGLTIVDTVPIEIEPNPYNLRYLKAKKEKLGHKLDKV</sequence>
<dbReference type="GO" id="GO:0003935">
    <property type="term" value="F:GTP cyclohydrolase II activity"/>
    <property type="evidence" value="ECO:0007669"/>
    <property type="project" value="UniProtKB-UniRule"/>
</dbReference>
<comment type="similarity">
    <text evidence="19">In the C-terminal section; belongs to the GTP cyclohydrolase II family.</text>
</comment>
<evidence type="ECO:0000256" key="13">
    <source>
        <dbReference type="ARBA" id="ARBA00023134"/>
    </source>
</evidence>
<dbReference type="InterPro" id="IPR000926">
    <property type="entry name" value="RibA"/>
</dbReference>
<evidence type="ECO:0000256" key="1">
    <source>
        <dbReference type="ARBA" id="ARBA00000141"/>
    </source>
</evidence>
<dbReference type="Pfam" id="PF00925">
    <property type="entry name" value="GTP_cyclohydro2"/>
    <property type="match status" value="1"/>
</dbReference>
<evidence type="ECO:0000256" key="10">
    <source>
        <dbReference type="ARBA" id="ARBA00022801"/>
    </source>
</evidence>
<dbReference type="EC" id="4.1.99.12" evidence="19"/>
<evidence type="ECO:0000256" key="12">
    <source>
        <dbReference type="ARBA" id="ARBA00022842"/>
    </source>
</evidence>
<dbReference type="InterPro" id="IPR032677">
    <property type="entry name" value="GTP_cyclohydro_II"/>
</dbReference>
<keyword evidence="10 19" id="KW-0378">Hydrolase</keyword>
<dbReference type="PIRSF" id="PIRSF001259">
    <property type="entry name" value="RibA"/>
    <property type="match status" value="1"/>
</dbReference>
<evidence type="ECO:0000256" key="17">
    <source>
        <dbReference type="ARBA" id="ARBA00043932"/>
    </source>
</evidence>
<feature type="region of interest" description="GTP cyclohydrolase II" evidence="19">
    <location>
        <begin position="202"/>
        <end position="400"/>
    </location>
</feature>
<feature type="binding site" evidence="19">
    <location>
        <begin position="140"/>
        <end position="144"/>
    </location>
    <ligand>
        <name>D-ribulose 5-phosphate</name>
        <dbReference type="ChEBI" id="CHEBI:58121"/>
    </ligand>
</feature>
<evidence type="ECO:0000256" key="16">
    <source>
        <dbReference type="ARBA" id="ARBA00023268"/>
    </source>
</evidence>
<dbReference type="HAMAP" id="MF_00179">
    <property type="entry name" value="RibA"/>
    <property type="match status" value="1"/>
</dbReference>
<comment type="cofactor">
    <cofactor evidence="19">
        <name>Zn(2+)</name>
        <dbReference type="ChEBI" id="CHEBI:29105"/>
    </cofactor>
    <text evidence="19">Binds 1 zinc ion per subunit.</text>
</comment>
<dbReference type="SUPFAM" id="SSF55821">
    <property type="entry name" value="YrdC/RibB"/>
    <property type="match status" value="1"/>
</dbReference>
<accession>A0A2X3KZ82</accession>
<feature type="binding site" evidence="19">
    <location>
        <begin position="252"/>
        <end position="256"/>
    </location>
    <ligand>
        <name>GTP</name>
        <dbReference type="ChEBI" id="CHEBI:37565"/>
    </ligand>
</feature>
<comment type="function">
    <text evidence="17 19">Catalyzes the conversion of GTP to 2,5-diamino-6-ribosylamino-4(3H)-pyrimidinone 5'-phosphate (DARP), formate and pyrophosphate.</text>
</comment>
<keyword evidence="7 19" id="KW-0686">Riboflavin biosynthesis</keyword>
<keyword evidence="16 19" id="KW-0511">Multifunctional enzyme</keyword>
<proteinExistence type="inferred from homology"/>
<dbReference type="HAMAP" id="MF_00180">
    <property type="entry name" value="RibB"/>
    <property type="match status" value="1"/>
</dbReference>
<dbReference type="GO" id="GO:0005525">
    <property type="term" value="F:GTP binding"/>
    <property type="evidence" value="ECO:0007669"/>
    <property type="project" value="UniProtKB-KW"/>
</dbReference>
<comment type="pathway">
    <text evidence="5 19">Cofactor biosynthesis; riboflavin biosynthesis; 2-hydroxy-3-oxobutyl phosphate from D-ribulose 5-phosphate: step 1/1.</text>
</comment>
<evidence type="ECO:0000256" key="4">
    <source>
        <dbReference type="ARBA" id="ARBA00004853"/>
    </source>
</evidence>
<evidence type="ECO:0000256" key="15">
    <source>
        <dbReference type="ARBA" id="ARBA00023239"/>
    </source>
</evidence>
<keyword evidence="14 19" id="KW-0464">Manganese</keyword>
<keyword evidence="9 19" id="KW-0547">Nucleotide-binding</keyword>
<comment type="catalytic activity">
    <reaction evidence="18 19">
        <text>GTP + 4 H2O = 2,5-diamino-6-hydroxy-4-(5-phosphoribosylamino)-pyrimidine + formate + 2 phosphate + 3 H(+)</text>
        <dbReference type="Rhea" id="RHEA:23704"/>
        <dbReference type="ChEBI" id="CHEBI:15377"/>
        <dbReference type="ChEBI" id="CHEBI:15378"/>
        <dbReference type="ChEBI" id="CHEBI:15740"/>
        <dbReference type="ChEBI" id="CHEBI:37565"/>
        <dbReference type="ChEBI" id="CHEBI:43474"/>
        <dbReference type="ChEBI" id="CHEBI:58614"/>
        <dbReference type="EC" id="3.5.4.25"/>
    </reaction>
</comment>
<feature type="binding site" evidence="19">
    <location>
        <position position="352"/>
    </location>
    <ligand>
        <name>GTP</name>
        <dbReference type="ChEBI" id="CHEBI:37565"/>
    </ligand>
</feature>
<comment type="function">
    <text evidence="3 19">Catalyzes the conversion of D-ribulose 5-phosphate to formate and 3,4-dihydroxy-2-butanone 4-phosphate.</text>
</comment>
<feature type="binding site" evidence="19">
    <location>
        <position position="268"/>
    </location>
    <ligand>
        <name>Zn(2+)</name>
        <dbReference type="ChEBI" id="CHEBI:29105"/>
        <note>catalytic</note>
    </ligand>
</feature>
<evidence type="ECO:0000313" key="21">
    <source>
        <dbReference type="EMBL" id="SQD92239.1"/>
    </source>
</evidence>
<dbReference type="FunFam" id="3.40.50.10990:FF:000001">
    <property type="entry name" value="Riboflavin biosynthesis protein RibBA"/>
    <property type="match status" value="1"/>
</dbReference>
<feature type="binding site" evidence="19">
    <location>
        <begin position="27"/>
        <end position="28"/>
    </location>
    <ligand>
        <name>D-ribulose 5-phosphate</name>
        <dbReference type="ChEBI" id="CHEBI:58121"/>
    </ligand>
</feature>
<evidence type="ECO:0000256" key="2">
    <source>
        <dbReference type="ARBA" id="ARBA00001936"/>
    </source>
</evidence>
<name>A0A2X3KZ82_9BACT</name>
<comment type="cofactor">
    <cofactor evidence="2">
        <name>Mn(2+)</name>
        <dbReference type="ChEBI" id="CHEBI:29035"/>
    </cofactor>
</comment>
<dbReference type="GO" id="GO:0005829">
    <property type="term" value="C:cytosol"/>
    <property type="evidence" value="ECO:0007669"/>
    <property type="project" value="TreeGrafter"/>
</dbReference>
<keyword evidence="12 19" id="KW-0460">Magnesium</keyword>
<evidence type="ECO:0000256" key="6">
    <source>
        <dbReference type="ARBA" id="ARBA00005520"/>
    </source>
</evidence>
<gene>
    <name evidence="19 21" type="primary">ribBA</name>
    <name evidence="21" type="ORF">BARAN1_0214</name>
</gene>
<evidence type="ECO:0000259" key="20">
    <source>
        <dbReference type="Pfam" id="PF00925"/>
    </source>
</evidence>
<evidence type="ECO:0000256" key="18">
    <source>
        <dbReference type="ARBA" id="ARBA00049295"/>
    </source>
</evidence>
<dbReference type="SUPFAM" id="SSF142695">
    <property type="entry name" value="RibA-like"/>
    <property type="match status" value="1"/>
</dbReference>
<dbReference type="NCBIfam" id="TIGR00505">
    <property type="entry name" value="ribA"/>
    <property type="match status" value="1"/>
</dbReference>
<dbReference type="InterPro" id="IPR000422">
    <property type="entry name" value="DHBP_synthase_RibB"/>
</dbReference>
<keyword evidence="15 19" id="KW-0456">Lyase</keyword>
<feature type="binding site" evidence="19">
    <location>
        <position position="28"/>
    </location>
    <ligand>
        <name>Mg(2+)</name>
        <dbReference type="ChEBI" id="CHEBI:18420"/>
        <label>1</label>
    </ligand>
</feature>
<evidence type="ECO:0000256" key="7">
    <source>
        <dbReference type="ARBA" id="ARBA00022619"/>
    </source>
</evidence>
<feature type="binding site" evidence="19">
    <location>
        <position position="257"/>
    </location>
    <ligand>
        <name>Zn(2+)</name>
        <dbReference type="ChEBI" id="CHEBI:29105"/>
        <note>catalytic</note>
    </ligand>
</feature>
<dbReference type="Gene3D" id="3.90.870.10">
    <property type="entry name" value="DHBP synthase"/>
    <property type="match status" value="1"/>
</dbReference>
<feature type="active site" description="Proton acceptor; for GTP cyclohydrolase activity" evidence="19">
    <location>
        <position position="329"/>
    </location>
</feature>
<feature type="site" description="Essential for DHBP synthase activity" evidence="19">
    <location>
        <position position="126"/>
    </location>
</feature>
<dbReference type="EC" id="3.5.4.25" evidence="19"/>
<comment type="similarity">
    <text evidence="6 19">In the N-terminal section; belongs to the DHBP synthase family.</text>
</comment>
<dbReference type="InterPro" id="IPR016299">
    <property type="entry name" value="Riboflavin_synth_RibBA"/>
</dbReference>
<feature type="binding site" evidence="19">
    <location>
        <position position="143"/>
    </location>
    <ligand>
        <name>Mg(2+)</name>
        <dbReference type="ChEBI" id="CHEBI:18420"/>
        <label>2</label>
    </ligand>
</feature>
<dbReference type="GO" id="GO:0000287">
    <property type="term" value="F:magnesium ion binding"/>
    <property type="evidence" value="ECO:0007669"/>
    <property type="project" value="UniProtKB-UniRule"/>
</dbReference>
<dbReference type="GO" id="GO:0008686">
    <property type="term" value="F:3,4-dihydroxy-2-butanone-4-phosphate synthase activity"/>
    <property type="evidence" value="ECO:0007669"/>
    <property type="project" value="UniProtKB-UniRule"/>
</dbReference>
<dbReference type="GO" id="GO:0008270">
    <property type="term" value="F:zinc ion binding"/>
    <property type="evidence" value="ECO:0007669"/>
    <property type="project" value="UniProtKB-UniRule"/>
</dbReference>
<dbReference type="EMBL" id="LS483254">
    <property type="protein sequence ID" value="SQD92239.1"/>
    <property type="molecule type" value="Genomic_DNA"/>
</dbReference>
<feature type="binding site" evidence="19">
    <location>
        <position position="357"/>
    </location>
    <ligand>
        <name>GTP</name>
        <dbReference type="ChEBI" id="CHEBI:37565"/>
    </ligand>
</feature>
<feature type="binding site" evidence="19">
    <location>
        <position position="273"/>
    </location>
    <ligand>
        <name>GTP</name>
        <dbReference type="ChEBI" id="CHEBI:37565"/>
    </ligand>
</feature>
<dbReference type="NCBIfam" id="TIGR00506">
    <property type="entry name" value="ribB"/>
    <property type="match status" value="1"/>
</dbReference>
<keyword evidence="13 19" id="KW-0342">GTP-binding</keyword>
<feature type="active site" description="Nucleophile; for GTP cyclohydrolase activity" evidence="19">
    <location>
        <position position="331"/>
    </location>
</feature>
<reference evidence="22" key="1">
    <citation type="submission" date="2018-05" db="EMBL/GenBank/DDBJ databases">
        <authorList>
            <person name="Hao L."/>
        </authorList>
    </citation>
    <scope>NUCLEOTIDE SEQUENCE [LARGE SCALE GENOMIC DNA]</scope>
</reference>
<protein>
    <recommendedName>
        <fullName evidence="19">Riboflavin biosynthesis protein RibBA</fullName>
    </recommendedName>
    <domain>
        <recommendedName>
            <fullName evidence="19">3,4-dihydroxy-2-butanone 4-phosphate synthase</fullName>
            <shortName evidence="19">DHBP synthase</shortName>
            <ecNumber evidence="19">4.1.99.12</ecNumber>
        </recommendedName>
    </domain>
    <domain>
        <recommendedName>
            <fullName evidence="19">GTP cyclohydrolase-2</fullName>
            <ecNumber evidence="19">3.5.4.25</ecNumber>
        </recommendedName>
        <alternativeName>
            <fullName evidence="19">GTP cyclohydrolase II</fullName>
        </alternativeName>
    </domain>
</protein>
<dbReference type="Gene3D" id="3.40.50.10990">
    <property type="entry name" value="GTP cyclohydrolase II"/>
    <property type="match status" value="1"/>
</dbReference>
<dbReference type="OrthoDB" id="9793111at2"/>
<feature type="binding site" evidence="19">
    <location>
        <begin position="295"/>
        <end position="297"/>
    </location>
    <ligand>
        <name>GTP</name>
        <dbReference type="ChEBI" id="CHEBI:37565"/>
    </ligand>
</feature>